<organism evidence="8 9">
    <name type="scientific">Clytia hemisphaerica</name>
    <dbReference type="NCBI Taxonomy" id="252671"/>
    <lineage>
        <taxon>Eukaryota</taxon>
        <taxon>Metazoa</taxon>
        <taxon>Cnidaria</taxon>
        <taxon>Hydrozoa</taxon>
        <taxon>Hydroidolina</taxon>
        <taxon>Leptothecata</taxon>
        <taxon>Obeliida</taxon>
        <taxon>Clytiidae</taxon>
        <taxon>Clytia</taxon>
    </lineage>
</organism>
<dbReference type="InterPro" id="IPR036168">
    <property type="entry name" value="AP2_Mu_C_sf"/>
</dbReference>
<dbReference type="GO" id="GO:0030131">
    <property type="term" value="C:clathrin adaptor complex"/>
    <property type="evidence" value="ECO:0007669"/>
    <property type="project" value="UniProtKB-UniRule"/>
</dbReference>
<protein>
    <recommendedName>
        <fullName evidence="7">MHD domain-containing protein</fullName>
    </recommendedName>
</protein>
<evidence type="ECO:0000259" key="7">
    <source>
        <dbReference type="PROSITE" id="PS51072"/>
    </source>
</evidence>
<dbReference type="PANTHER" id="PTHR10529">
    <property type="entry name" value="AP COMPLEX SUBUNIT MU"/>
    <property type="match status" value="1"/>
</dbReference>
<dbReference type="GO" id="GO:0016192">
    <property type="term" value="P:vesicle-mediated transport"/>
    <property type="evidence" value="ECO:0007669"/>
    <property type="project" value="InterPro"/>
</dbReference>
<dbReference type="GO" id="GO:0005905">
    <property type="term" value="C:clathrin-coated pit"/>
    <property type="evidence" value="ECO:0007669"/>
    <property type="project" value="UniProtKB-KW"/>
</dbReference>
<dbReference type="Proteomes" id="UP000594262">
    <property type="component" value="Unplaced"/>
</dbReference>
<dbReference type="CDD" id="cd14838">
    <property type="entry name" value="AP4_Mu_N"/>
    <property type="match status" value="1"/>
</dbReference>
<keyword evidence="3 6" id="KW-0653">Protein transport</keyword>
<dbReference type="InterPro" id="IPR011012">
    <property type="entry name" value="Longin-like_dom_sf"/>
</dbReference>
<keyword evidence="2 6" id="KW-0813">Transport</keyword>
<dbReference type="PRINTS" id="PR00314">
    <property type="entry name" value="CLATHRINADPT"/>
</dbReference>
<dbReference type="InterPro" id="IPR028565">
    <property type="entry name" value="MHD"/>
</dbReference>
<evidence type="ECO:0000256" key="6">
    <source>
        <dbReference type="PIRNR" id="PIRNR005992"/>
    </source>
</evidence>
<dbReference type="GO" id="GO:0006886">
    <property type="term" value="P:intracellular protein transport"/>
    <property type="evidence" value="ECO:0007669"/>
    <property type="project" value="UniProtKB-UniRule"/>
</dbReference>
<dbReference type="SUPFAM" id="SSF64356">
    <property type="entry name" value="SNARE-like"/>
    <property type="match status" value="1"/>
</dbReference>
<evidence type="ECO:0000256" key="3">
    <source>
        <dbReference type="ARBA" id="ARBA00022927"/>
    </source>
</evidence>
<evidence type="ECO:0000256" key="2">
    <source>
        <dbReference type="ARBA" id="ARBA00022448"/>
    </source>
</evidence>
<sequence length="440" mass="50087">MISQFFILSERGDTLAYRDYRGDVVSITPEIFHRRLKMLRTNGTHPPPIFNVEGTQFVYIIQYGLYFVCTTIENVSPAFILEFLQKIASLCKDYCGVVHEEAVRYNFALIYELLDEVLDYGYPQSTSTDELKEFIFNEPHPLQRSSAAPKPLPTMNLFGAPSAPDKKVAASSAPMKSVMKEKNEVFIDVIERLTVVVSDNGQIIKYHLDGCIKVQSFLAGSPQIRIDLNENLRIRNWENNAVNRDMTSAIFDDVSLHECVNQDEFEKHRSLLFSPPAGGWVAFRYSIFNLSELPFQVNSFLEESGDDTLVLRLRVRCTVPSQHHAVAVAVTVPLPKSTTNDPSLGNPAMEYKQKEKLLVWNIKRIHGGSEQSCNIKINVPTITRKCKQEFGPVRLTFEFPAFVKSGLKVKTLKVIEANGMYTPARWIRYITHTDSFEVRF</sequence>
<dbReference type="Gene3D" id="2.60.40.1170">
    <property type="entry name" value="Mu homology domain, subdomain B"/>
    <property type="match status" value="2"/>
</dbReference>
<evidence type="ECO:0000256" key="1">
    <source>
        <dbReference type="ARBA" id="ARBA00004277"/>
    </source>
</evidence>
<dbReference type="Pfam" id="PF01217">
    <property type="entry name" value="Clat_adaptor_s"/>
    <property type="match status" value="1"/>
</dbReference>
<feature type="domain" description="MHD" evidence="7">
    <location>
        <begin position="182"/>
        <end position="439"/>
    </location>
</feature>
<evidence type="ECO:0000256" key="5">
    <source>
        <dbReference type="ARBA" id="ARBA00023176"/>
    </source>
</evidence>
<dbReference type="InterPro" id="IPR050431">
    <property type="entry name" value="Adaptor_comp_med_subunit"/>
</dbReference>
<dbReference type="AlphaFoldDB" id="A0A7M5ULB4"/>
<accession>A0A7M5ULB4</accession>
<keyword evidence="5" id="KW-0168">Coated pit</keyword>
<dbReference type="PIRSF" id="PIRSF005992">
    <property type="entry name" value="Clathrin_mu"/>
    <property type="match status" value="1"/>
</dbReference>
<comment type="similarity">
    <text evidence="6">Belongs to the adaptor complexes medium subunit family.</text>
</comment>
<dbReference type="PROSITE" id="PS51072">
    <property type="entry name" value="MHD"/>
    <property type="match status" value="1"/>
</dbReference>
<keyword evidence="9" id="KW-1185">Reference proteome</keyword>
<dbReference type="EnsemblMetazoa" id="CLYHEMT011590.1">
    <property type="protein sequence ID" value="CLYHEMP011590.1"/>
    <property type="gene ID" value="CLYHEMG011590"/>
</dbReference>
<dbReference type="Pfam" id="PF00928">
    <property type="entry name" value="Adap_comp_sub"/>
    <property type="match status" value="1"/>
</dbReference>
<reference evidence="8" key="1">
    <citation type="submission" date="2021-01" db="UniProtKB">
        <authorList>
            <consortium name="EnsemblMetazoa"/>
        </authorList>
    </citation>
    <scope>IDENTIFICATION</scope>
</reference>
<dbReference type="InterPro" id="IPR001392">
    <property type="entry name" value="Clathrin_mu"/>
</dbReference>
<name>A0A7M5ULB4_9CNID</name>
<keyword evidence="4" id="KW-0472">Membrane</keyword>
<dbReference type="InterPro" id="IPR022775">
    <property type="entry name" value="AP_mu_sigma_su"/>
</dbReference>
<comment type="subcellular location">
    <subcellularLocation>
        <location evidence="1">Membrane</location>
        <location evidence="1">Coated pit</location>
        <topology evidence="1">Peripheral membrane protein</topology>
        <orientation evidence="1">Cytoplasmic side</orientation>
    </subcellularLocation>
</comment>
<proteinExistence type="inferred from homology"/>
<evidence type="ECO:0000313" key="8">
    <source>
        <dbReference type="EnsemblMetazoa" id="CLYHEMP011590.1"/>
    </source>
</evidence>
<dbReference type="FunFam" id="3.30.450.60:FF:000002">
    <property type="entry name" value="AP-2 complex subunit mu, putative"/>
    <property type="match status" value="1"/>
</dbReference>
<dbReference type="RefSeq" id="XP_066930095.1">
    <property type="nucleotide sequence ID" value="XM_067073994.1"/>
</dbReference>
<dbReference type="GeneID" id="136817677"/>
<evidence type="ECO:0000256" key="4">
    <source>
        <dbReference type="ARBA" id="ARBA00023136"/>
    </source>
</evidence>
<dbReference type="OrthoDB" id="10253869at2759"/>
<dbReference type="Gene3D" id="3.30.450.60">
    <property type="match status" value="1"/>
</dbReference>
<evidence type="ECO:0000313" key="9">
    <source>
        <dbReference type="Proteomes" id="UP000594262"/>
    </source>
</evidence>
<dbReference type="SUPFAM" id="SSF49447">
    <property type="entry name" value="Second domain of Mu2 adaptin subunit (ap50) of ap2 adaptor"/>
    <property type="match status" value="1"/>
</dbReference>